<name>A0A9P5XPG2_9AGAR</name>
<dbReference type="AlphaFoldDB" id="A0A9P5XPG2"/>
<accession>A0A9P5XPG2</accession>
<protein>
    <submittedName>
        <fullName evidence="2">Uncharacterized protein</fullName>
    </submittedName>
</protein>
<comment type="caution">
    <text evidence="2">The sequence shown here is derived from an EMBL/GenBank/DDBJ whole genome shotgun (WGS) entry which is preliminary data.</text>
</comment>
<dbReference type="EMBL" id="MU150821">
    <property type="protein sequence ID" value="KAF9455282.1"/>
    <property type="molecule type" value="Genomic_DNA"/>
</dbReference>
<sequence>MRPNTPHCVYTHGHTICHGGHFYPTSCLQDTLFSLIHSFVAGNLVTNTEHEASRLLLRRMVQFYHLALVGDQITLGNSSSSHAPRIDTSEGVLDLFSICILTELSNVLNLVTYSTHGMAPNDRENCIQARHRSRDLLDWFFANYELVRPGTETPAVLDGKNEVYWPYVVRIVEGLTRYKKLASDNIQDTIKGCTTASVKKEIEACFRGVAEYHAATSFWGTEPVESLAWPTDDQYKFTVQKLTTPKPRQRKSTDSISTASKNSFLTR</sequence>
<gene>
    <name evidence="2" type="ORF">BDZ94DRAFT_1180331</name>
</gene>
<dbReference type="Proteomes" id="UP000807353">
    <property type="component" value="Unassembled WGS sequence"/>
</dbReference>
<evidence type="ECO:0000256" key="1">
    <source>
        <dbReference type="SAM" id="MobiDB-lite"/>
    </source>
</evidence>
<keyword evidence="3" id="KW-1185">Reference proteome</keyword>
<proteinExistence type="predicted"/>
<organism evidence="2 3">
    <name type="scientific">Collybia nuda</name>
    <dbReference type="NCBI Taxonomy" id="64659"/>
    <lineage>
        <taxon>Eukaryota</taxon>
        <taxon>Fungi</taxon>
        <taxon>Dikarya</taxon>
        <taxon>Basidiomycota</taxon>
        <taxon>Agaricomycotina</taxon>
        <taxon>Agaricomycetes</taxon>
        <taxon>Agaricomycetidae</taxon>
        <taxon>Agaricales</taxon>
        <taxon>Tricholomatineae</taxon>
        <taxon>Clitocybaceae</taxon>
        <taxon>Collybia</taxon>
    </lineage>
</organism>
<feature type="compositionally biased region" description="Polar residues" evidence="1">
    <location>
        <begin position="254"/>
        <end position="267"/>
    </location>
</feature>
<dbReference type="OrthoDB" id="3270451at2759"/>
<evidence type="ECO:0000313" key="2">
    <source>
        <dbReference type="EMBL" id="KAF9455282.1"/>
    </source>
</evidence>
<evidence type="ECO:0000313" key="3">
    <source>
        <dbReference type="Proteomes" id="UP000807353"/>
    </source>
</evidence>
<reference evidence="2" key="1">
    <citation type="submission" date="2020-11" db="EMBL/GenBank/DDBJ databases">
        <authorList>
            <consortium name="DOE Joint Genome Institute"/>
            <person name="Ahrendt S."/>
            <person name="Riley R."/>
            <person name="Andreopoulos W."/>
            <person name="Labutti K."/>
            <person name="Pangilinan J."/>
            <person name="Ruiz-Duenas F.J."/>
            <person name="Barrasa J.M."/>
            <person name="Sanchez-Garcia M."/>
            <person name="Camarero S."/>
            <person name="Miyauchi S."/>
            <person name="Serrano A."/>
            <person name="Linde D."/>
            <person name="Babiker R."/>
            <person name="Drula E."/>
            <person name="Ayuso-Fernandez I."/>
            <person name="Pacheco R."/>
            <person name="Padilla G."/>
            <person name="Ferreira P."/>
            <person name="Barriuso J."/>
            <person name="Kellner H."/>
            <person name="Castanera R."/>
            <person name="Alfaro M."/>
            <person name="Ramirez L."/>
            <person name="Pisabarro A.G."/>
            <person name="Kuo A."/>
            <person name="Tritt A."/>
            <person name="Lipzen A."/>
            <person name="He G."/>
            <person name="Yan M."/>
            <person name="Ng V."/>
            <person name="Cullen D."/>
            <person name="Martin F."/>
            <person name="Rosso M.-N."/>
            <person name="Henrissat B."/>
            <person name="Hibbett D."/>
            <person name="Martinez A.T."/>
            <person name="Grigoriev I.V."/>
        </authorList>
    </citation>
    <scope>NUCLEOTIDE SEQUENCE</scope>
    <source>
        <strain evidence="2">CBS 247.69</strain>
    </source>
</reference>
<feature type="region of interest" description="Disordered" evidence="1">
    <location>
        <begin position="242"/>
        <end position="267"/>
    </location>
</feature>